<dbReference type="WBParaSite" id="EN70_1219">
    <property type="protein sequence ID" value="EN70_1219"/>
    <property type="gene ID" value="EN70_1219"/>
</dbReference>
<dbReference type="InterPro" id="IPR005312">
    <property type="entry name" value="DUF1759"/>
</dbReference>
<dbReference type="InterPro" id="IPR021109">
    <property type="entry name" value="Peptidase_aspartic_dom_sf"/>
</dbReference>
<evidence type="ECO:0000259" key="2">
    <source>
        <dbReference type="Pfam" id="PF05585"/>
    </source>
</evidence>
<proteinExistence type="predicted"/>
<dbReference type="InterPro" id="IPR008737">
    <property type="entry name" value="DUF1758"/>
</dbReference>
<dbReference type="Gene3D" id="2.40.70.10">
    <property type="entry name" value="Acid Proteases"/>
    <property type="match status" value="1"/>
</dbReference>
<reference evidence="3" key="1">
    <citation type="submission" date="2012-04" db="EMBL/GenBank/DDBJ databases">
        <title>The Genome Sequence of Loa loa.</title>
        <authorList>
            <consortium name="The Broad Institute Genome Sequencing Platform"/>
            <consortium name="Broad Institute Genome Sequencing Center for Infectious Disease"/>
            <person name="Nutman T.B."/>
            <person name="Fink D.L."/>
            <person name="Russ C."/>
            <person name="Young S."/>
            <person name="Zeng Q."/>
            <person name="Gargeya S."/>
            <person name="Alvarado L."/>
            <person name="Berlin A."/>
            <person name="Chapman S.B."/>
            <person name="Chen Z."/>
            <person name="Freedman E."/>
            <person name="Gellesch M."/>
            <person name="Goldberg J."/>
            <person name="Griggs A."/>
            <person name="Gujja S."/>
            <person name="Heilman E.R."/>
            <person name="Heiman D."/>
            <person name="Howarth C."/>
            <person name="Mehta T."/>
            <person name="Neiman D."/>
            <person name="Pearson M."/>
            <person name="Roberts A."/>
            <person name="Saif S."/>
            <person name="Shea T."/>
            <person name="Shenoy N."/>
            <person name="Sisk P."/>
            <person name="Stolte C."/>
            <person name="Sykes S."/>
            <person name="White J."/>
            <person name="Yandava C."/>
            <person name="Haas B."/>
            <person name="Henn M.R."/>
            <person name="Nusbaum C."/>
            <person name="Birren B."/>
        </authorList>
    </citation>
    <scope>NUCLEOTIDE SEQUENCE [LARGE SCALE GENOMIC DNA]</scope>
</reference>
<dbReference type="InterPro" id="IPR043128">
    <property type="entry name" value="Rev_trsase/Diguanyl_cyclase"/>
</dbReference>
<dbReference type="Pfam" id="PF05380">
    <property type="entry name" value="Peptidase_A17"/>
    <property type="match status" value="1"/>
</dbReference>
<dbReference type="Pfam" id="PF03564">
    <property type="entry name" value="DUF1759"/>
    <property type="match status" value="1"/>
</dbReference>
<dbReference type="InterPro" id="IPR043502">
    <property type="entry name" value="DNA/RNA_pol_sf"/>
</dbReference>
<evidence type="ECO:0000313" key="3">
    <source>
        <dbReference type="Proteomes" id="UP000095285"/>
    </source>
</evidence>
<accession>A0A1I7VCA8</accession>
<dbReference type="Pfam" id="PF00078">
    <property type="entry name" value="RVT_1"/>
    <property type="match status" value="1"/>
</dbReference>
<dbReference type="Proteomes" id="UP000095285">
    <property type="component" value="Unassembled WGS sequence"/>
</dbReference>
<dbReference type="Pfam" id="PF05585">
    <property type="entry name" value="DUF1758"/>
    <property type="match status" value="1"/>
</dbReference>
<dbReference type="STRING" id="7209.A0A1I7VCA8"/>
<organism evidence="3 4">
    <name type="scientific">Loa loa</name>
    <name type="common">Eye worm</name>
    <name type="synonym">Filaria loa</name>
    <dbReference type="NCBI Taxonomy" id="7209"/>
    <lineage>
        <taxon>Eukaryota</taxon>
        <taxon>Metazoa</taxon>
        <taxon>Ecdysozoa</taxon>
        <taxon>Nematoda</taxon>
        <taxon>Chromadorea</taxon>
        <taxon>Rhabditida</taxon>
        <taxon>Spirurina</taxon>
        <taxon>Spiruromorpha</taxon>
        <taxon>Filarioidea</taxon>
        <taxon>Onchocercidae</taxon>
        <taxon>Loa</taxon>
    </lineage>
</organism>
<dbReference type="Gene3D" id="3.30.70.270">
    <property type="match status" value="1"/>
</dbReference>
<dbReference type="SUPFAM" id="SSF56672">
    <property type="entry name" value="DNA/RNA polymerases"/>
    <property type="match status" value="1"/>
</dbReference>
<dbReference type="CDD" id="cd01644">
    <property type="entry name" value="RT_pepA17"/>
    <property type="match status" value="1"/>
</dbReference>
<feature type="domain" description="DUF1758" evidence="2">
    <location>
        <begin position="442"/>
        <end position="594"/>
    </location>
</feature>
<evidence type="ECO:0000313" key="4">
    <source>
        <dbReference type="WBParaSite" id="EN70_1219"/>
    </source>
</evidence>
<evidence type="ECO:0000259" key="1">
    <source>
        <dbReference type="Pfam" id="PF00078"/>
    </source>
</evidence>
<dbReference type="PANTHER" id="PTHR47331">
    <property type="entry name" value="PHD-TYPE DOMAIN-CONTAINING PROTEIN"/>
    <property type="match status" value="1"/>
</dbReference>
<keyword evidence="3" id="KW-1185">Reference proteome</keyword>
<dbReference type="AlphaFoldDB" id="A0A1I7VCA8"/>
<reference evidence="4" key="2">
    <citation type="submission" date="2016-11" db="UniProtKB">
        <authorList>
            <consortium name="WormBaseParasite"/>
        </authorList>
    </citation>
    <scope>IDENTIFICATION</scope>
</reference>
<name>A0A1I7VCA8_LOALO</name>
<feature type="domain" description="Reverse transcriptase" evidence="1">
    <location>
        <begin position="788"/>
        <end position="905"/>
    </location>
</feature>
<protein>
    <submittedName>
        <fullName evidence="4">DUF1758 domain-containing protein</fullName>
    </submittedName>
</protein>
<dbReference type="PANTHER" id="PTHR47331:SF5">
    <property type="entry name" value="RIBONUCLEASE H"/>
    <property type="match status" value="1"/>
</dbReference>
<sequence length="1135" mass="131488">MSTSLNKSAQPTIDRVIELLEEIKKLDLSPPDRNQPLEDQKQQYEIKKRIVKDKAKRFEIYVGMLETINQKWLDLIQQATKITKKEEEEKYEKMVNDKQGILHIINSSKEAIITLNLYYDDFELALQREKLTVTKGKEVEKPSSIYHSTINLPQLPLPTFSGDPKLWREFWNSFNAAIHLQGIPNIQKLTYLTSCLKGEALEAIRGFDIAPENYELIRQVLIDKYGNPATIKKSLYNEFYSIQRNDREWKSRVEAMEKILRQLEALGEDLEHSSIEVTIESRLPPWILDKVYQMKTEGETWTISKLRQFLMVLIQRNEELSNKTKFNKEKRPCIFCNKNHWDNECPNCLTVKQRFERLKELKACSNCFRTMHATSDCKQRKRTCFHCKGQHNTALCYKKYGSLNNGSNNEETNSTIIINSLNQPINYQGKKVLLICKEIEAVNPTQLEIQEEALVLFDSGSQSSFISKKLANRLSLTETKKEELKLFSFGNQFPKLYQTSKVKFGIRALKSNIIPINAYVLDYLTDKLQIINPTSYDINYITNQKQLDDSEGYWRRPDIIIGADHFFEFMQPYKVHRMSSGFYLLQTKVGPIITGCGYTNMSYKSDSFNINSINVTTVITNQDIDQFWKLEVIGIQEQPNEHDDEKALEQFKNCITKENNRYQVSWPWKDSKINLQDNYGLCYGRLRTLIKRLQTNPSLLECYDEIIKEQLQSNIIEKVTTNMDQEGIIHYLPHHEVLTPGKATTKLRIVYDASAHINGEKSLNNVLYRGPTTLPDLAGVLLRFRMMKNVIIADIEKAFLQLELHPSDRNCTRFLWLKDIQGEITKENLACYRFQRVPFGIIASPFLLSATLNYHLETYGSATALEIKKNLYVDNVILPANGTQEAFKIYKEMKDIFKNASMNIREFFSNDNDFNKLIPENDRAEVSQTKKILGINWNPVTDSIGIVLKPWDSSVLTKRAILQFIASQYDPLGFLIPSMLLFKLFLQALWKKKLSWDQSLENDDIETWGILTSQWPTKVKDVPRCVIDPDRLQQLEIHVFSDAAPVAYAAAVYAKQEVDDKEVEETIQQATPETPIQNTEPEEPIATRTRRAIRERDGTRPIFMSTANCLPQPNHSFLKFIKPPLSGMSRKSRKN</sequence>
<dbReference type="Gene3D" id="3.10.10.10">
    <property type="entry name" value="HIV Type 1 Reverse Transcriptase, subunit A, domain 1"/>
    <property type="match status" value="1"/>
</dbReference>
<dbReference type="InterPro" id="IPR000477">
    <property type="entry name" value="RT_dom"/>
</dbReference>
<dbReference type="CDD" id="cd00303">
    <property type="entry name" value="retropepsin_like"/>
    <property type="match status" value="1"/>
</dbReference>
<dbReference type="InterPro" id="IPR008042">
    <property type="entry name" value="Retrotrans_Pao"/>
</dbReference>